<name>A0AB33ANP1_9STRE</name>
<dbReference type="Proteomes" id="UP000015268">
    <property type="component" value="Chromosome"/>
</dbReference>
<sequence length="42" mass="5241">MSYQFYHFKTIFKTFQHHILPYSVVFKNREWRVSHTPALNLQ</sequence>
<gene>
    <name evidence="1" type="ORF">KE3_1703</name>
</gene>
<organism evidence="1 2">
    <name type="scientific">Streptococcus lutetiensis 033</name>
    <dbReference type="NCBI Taxonomy" id="1076934"/>
    <lineage>
        <taxon>Bacteria</taxon>
        <taxon>Bacillati</taxon>
        <taxon>Bacillota</taxon>
        <taxon>Bacilli</taxon>
        <taxon>Lactobacillales</taxon>
        <taxon>Streptococcaceae</taxon>
        <taxon>Streptococcus</taxon>
    </lineage>
</organism>
<dbReference type="AlphaFoldDB" id="A0AB33ANP1"/>
<evidence type="ECO:0000313" key="1">
    <source>
        <dbReference type="EMBL" id="AGS06164.1"/>
    </source>
</evidence>
<reference evidence="1 2" key="1">
    <citation type="journal article" date="2013" name="BMC Microbiol.">
        <title>Dynamics of fecal microbial communities in children with diarrhea of unknown etiology and genomic analysis of associated Streptococcus lutetiensis.</title>
        <authorList>
            <person name="Jin D."/>
            <person name="Chen C."/>
            <person name="Li L."/>
            <person name="Lu S."/>
            <person name="Li Z."/>
            <person name="Zhou Z."/>
            <person name="Jing H."/>
            <person name="Xu Y."/>
            <person name="Du P."/>
            <person name="Wang H."/>
            <person name="Xiong Y."/>
            <person name="Zheng H."/>
            <person name="Bai X."/>
            <person name="Sun H."/>
            <person name="Wang L."/>
            <person name="Ye C."/>
            <person name="Gottschalk M."/>
            <person name="Xu J."/>
        </authorList>
    </citation>
    <scope>NUCLEOTIDE SEQUENCE [LARGE SCALE GENOMIC DNA]</scope>
    <source>
        <strain evidence="1 2">033</strain>
    </source>
</reference>
<proteinExistence type="predicted"/>
<dbReference type="KEGG" id="slu:KE3_1703"/>
<evidence type="ECO:0008006" key="3">
    <source>
        <dbReference type="Google" id="ProtNLM"/>
    </source>
</evidence>
<accession>A0AB33ANP1</accession>
<protein>
    <recommendedName>
        <fullName evidence="3">Transposase</fullName>
    </recommendedName>
</protein>
<evidence type="ECO:0000313" key="2">
    <source>
        <dbReference type="Proteomes" id="UP000015268"/>
    </source>
</evidence>
<dbReference type="EMBL" id="CP003025">
    <property type="protein sequence ID" value="AGS06164.1"/>
    <property type="molecule type" value="Genomic_DNA"/>
</dbReference>
<keyword evidence="2" id="KW-1185">Reference proteome</keyword>